<evidence type="ECO:0000313" key="1">
    <source>
        <dbReference type="EMBL" id="KAF7510025.1"/>
    </source>
</evidence>
<evidence type="ECO:0000313" key="2">
    <source>
        <dbReference type="Proteomes" id="UP000606974"/>
    </source>
</evidence>
<dbReference type="AlphaFoldDB" id="A0A8H7E6A5"/>
<accession>A0A8H7E6A5</accession>
<comment type="caution">
    <text evidence="1">The sequence shown here is derived from an EMBL/GenBank/DDBJ whole genome shotgun (WGS) entry which is preliminary data.</text>
</comment>
<dbReference type="SUPFAM" id="SSF74853">
    <property type="entry name" value="Lamin A/C globular tail domain"/>
    <property type="match status" value="1"/>
</dbReference>
<name>A0A8H7E6A5_9EURO</name>
<reference evidence="1" key="1">
    <citation type="submission" date="2020-02" db="EMBL/GenBank/DDBJ databases">
        <authorList>
            <person name="Palmer J.M."/>
        </authorList>
    </citation>
    <scope>NUCLEOTIDE SEQUENCE</scope>
    <source>
        <strain evidence="1">EPUS1.4</strain>
        <tissue evidence="1">Thallus</tissue>
    </source>
</reference>
<proteinExistence type="predicted"/>
<dbReference type="InterPro" id="IPR036415">
    <property type="entry name" value="Lamin_tail_dom_sf"/>
</dbReference>
<dbReference type="Proteomes" id="UP000606974">
    <property type="component" value="Unassembled WGS sequence"/>
</dbReference>
<dbReference type="OrthoDB" id="2580841at2759"/>
<protein>
    <recommendedName>
        <fullName evidence="3">LTD domain-containing protein</fullName>
    </recommendedName>
</protein>
<sequence>MTLKNYGVWVGYPRSYVAEKNEKTPHLQLFFTDKEDKDEGEFRAAINIKSSTPENARLAYWFVRQFTNPITEDLGGLKDGWHDLKKAKKSPALDYIRGNLFDPMTGTLLDHDLPGESNDIIDFVSPILDEAIKRKAKVYLYGEQFPGGIHDVHMNQGNDDGFAKFNGVWQDGGVLFHFSDSDHWEAIFLAFAVQKFHTDSDGNPIGDTSLADMLKPIEIIPGGPTSDDKVITIRAALVNPIGPDETSSGQPEAVHLFNTTSSDINLDGWSIINGNQDDQALSGVLRANKVEAFTVQDCPLTNKGGTITLLNAKRLKVDGVSYTKAQAKREGRLIWFH</sequence>
<organism evidence="1 2">
    <name type="scientific">Endocarpon pusillum</name>
    <dbReference type="NCBI Taxonomy" id="364733"/>
    <lineage>
        <taxon>Eukaryota</taxon>
        <taxon>Fungi</taxon>
        <taxon>Dikarya</taxon>
        <taxon>Ascomycota</taxon>
        <taxon>Pezizomycotina</taxon>
        <taxon>Eurotiomycetes</taxon>
        <taxon>Chaetothyriomycetidae</taxon>
        <taxon>Verrucariales</taxon>
        <taxon>Verrucariaceae</taxon>
        <taxon>Endocarpon</taxon>
    </lineage>
</organism>
<keyword evidence="2" id="KW-1185">Reference proteome</keyword>
<evidence type="ECO:0008006" key="3">
    <source>
        <dbReference type="Google" id="ProtNLM"/>
    </source>
</evidence>
<dbReference type="Pfam" id="PF10042">
    <property type="entry name" value="DUF2278"/>
    <property type="match status" value="1"/>
</dbReference>
<gene>
    <name evidence="1" type="ORF">GJ744_007129</name>
</gene>
<dbReference type="InterPro" id="IPR019268">
    <property type="entry name" value="DUF2278"/>
</dbReference>
<dbReference type="EMBL" id="JAACFV010000034">
    <property type="protein sequence ID" value="KAF7510025.1"/>
    <property type="molecule type" value="Genomic_DNA"/>
</dbReference>